<sequence>TVQVRVHVSGLWSVQSWGIMGSPLSPKTLCSSGVPGSRSQREGRGKVRGQGSRGQVESHQGLCGLLLTNCLRVQIHWPLEDLSAAGSCVSTDCWGKL</sequence>
<evidence type="ECO:0000313" key="2">
    <source>
        <dbReference type="EMBL" id="VFV21072.1"/>
    </source>
</evidence>
<feature type="non-terminal residue" evidence="2">
    <location>
        <position position="1"/>
    </location>
</feature>
<name>A0A485MSQ5_LYNPA</name>
<dbReference type="EMBL" id="CAAGRJ010003341">
    <property type="protein sequence ID" value="VFV21072.1"/>
    <property type="molecule type" value="Genomic_DNA"/>
</dbReference>
<evidence type="ECO:0000313" key="3">
    <source>
        <dbReference type="Proteomes" id="UP000386466"/>
    </source>
</evidence>
<evidence type="ECO:0000256" key="1">
    <source>
        <dbReference type="SAM" id="MobiDB-lite"/>
    </source>
</evidence>
<organism evidence="2 3">
    <name type="scientific">Lynx pardinus</name>
    <name type="common">Iberian lynx</name>
    <name type="synonym">Felis pardina</name>
    <dbReference type="NCBI Taxonomy" id="191816"/>
    <lineage>
        <taxon>Eukaryota</taxon>
        <taxon>Metazoa</taxon>
        <taxon>Chordata</taxon>
        <taxon>Craniata</taxon>
        <taxon>Vertebrata</taxon>
        <taxon>Euteleostomi</taxon>
        <taxon>Mammalia</taxon>
        <taxon>Eutheria</taxon>
        <taxon>Laurasiatheria</taxon>
        <taxon>Carnivora</taxon>
        <taxon>Feliformia</taxon>
        <taxon>Felidae</taxon>
        <taxon>Felinae</taxon>
        <taxon>Lynx</taxon>
    </lineage>
</organism>
<dbReference type="AlphaFoldDB" id="A0A485MSQ5"/>
<proteinExistence type="predicted"/>
<reference evidence="2 3" key="1">
    <citation type="submission" date="2019-01" db="EMBL/GenBank/DDBJ databases">
        <authorList>
            <person name="Alioto T."/>
            <person name="Alioto T."/>
        </authorList>
    </citation>
    <scope>NUCLEOTIDE SEQUENCE [LARGE SCALE GENOMIC DNA]</scope>
</reference>
<protein>
    <submittedName>
        <fullName evidence="2">Uncharacterized protein</fullName>
    </submittedName>
</protein>
<feature type="region of interest" description="Disordered" evidence="1">
    <location>
        <begin position="29"/>
        <end position="55"/>
    </location>
</feature>
<keyword evidence="3" id="KW-1185">Reference proteome</keyword>
<feature type="non-terminal residue" evidence="2">
    <location>
        <position position="97"/>
    </location>
</feature>
<dbReference type="Proteomes" id="UP000386466">
    <property type="component" value="Unassembled WGS sequence"/>
</dbReference>
<gene>
    <name evidence="2" type="ORF">LYPA_23C021112</name>
</gene>
<accession>A0A485MSQ5</accession>